<dbReference type="RefSeq" id="WP_188105104.1">
    <property type="nucleotide sequence ID" value="NZ_JAANIH010000045.1"/>
</dbReference>
<proteinExistence type="predicted"/>
<evidence type="ECO:0000256" key="1">
    <source>
        <dbReference type="SAM" id="MobiDB-lite"/>
    </source>
</evidence>
<accession>A0ABR7U7J1</accession>
<evidence type="ECO:0000256" key="2">
    <source>
        <dbReference type="SAM" id="SignalP"/>
    </source>
</evidence>
<keyword evidence="4" id="KW-1185">Reference proteome</keyword>
<gene>
    <name evidence="3" type="ORF">HA482_14280</name>
</gene>
<dbReference type="Proteomes" id="UP000639516">
    <property type="component" value="Unassembled WGS sequence"/>
</dbReference>
<evidence type="ECO:0000313" key="3">
    <source>
        <dbReference type="EMBL" id="MBC9979367.1"/>
    </source>
</evidence>
<evidence type="ECO:0000313" key="4">
    <source>
        <dbReference type="Proteomes" id="UP000639516"/>
    </source>
</evidence>
<evidence type="ECO:0008006" key="5">
    <source>
        <dbReference type="Google" id="ProtNLM"/>
    </source>
</evidence>
<comment type="caution">
    <text evidence="3">The sequence shown here is derived from an EMBL/GenBank/DDBJ whole genome shotgun (WGS) entry which is preliminary data.</text>
</comment>
<organism evidence="3 4">
    <name type="scientific">Bradyrhizobium campsiandrae</name>
    <dbReference type="NCBI Taxonomy" id="1729892"/>
    <lineage>
        <taxon>Bacteria</taxon>
        <taxon>Pseudomonadati</taxon>
        <taxon>Pseudomonadota</taxon>
        <taxon>Alphaproteobacteria</taxon>
        <taxon>Hyphomicrobiales</taxon>
        <taxon>Nitrobacteraceae</taxon>
        <taxon>Bradyrhizobium</taxon>
    </lineage>
</organism>
<feature type="chain" id="PRO_5046462183" description="DUF680 domain-containing protein" evidence="2">
    <location>
        <begin position="24"/>
        <end position="67"/>
    </location>
</feature>
<feature type="signal peptide" evidence="2">
    <location>
        <begin position="1"/>
        <end position="23"/>
    </location>
</feature>
<protein>
    <recommendedName>
        <fullName evidence="5">DUF680 domain-containing protein</fullName>
    </recommendedName>
</protein>
<reference evidence="3 4" key="1">
    <citation type="journal article" date="2020" name="Arch. Microbiol.">
        <title>Bradyrhizobium campsiandrae sp. nov., a nitrogen-fixing bacterial strain isolated from a native leguminous tree from the Amazon adapted to flooded conditions.</title>
        <authorList>
            <person name="Cabral Michel D."/>
            <person name="Martins da Costa E."/>
            <person name="Azarias Guimaraes A."/>
            <person name="Soares de Carvalho T."/>
            <person name="Santos de Castro Caputo P."/>
            <person name="Willems A."/>
            <person name="de Souza Moreira F.M."/>
        </authorList>
    </citation>
    <scope>NUCLEOTIDE SEQUENCE [LARGE SCALE GENOMIC DNA]</scope>
    <source>
        <strain evidence="4">INPA 384B</strain>
    </source>
</reference>
<sequence>MRKIILNTVTMMLIATSASHAFAKQPQHHARKAPQATSEQFRDARNAMDQRTQPAWPYAGWSAPAGH</sequence>
<dbReference type="EMBL" id="JAATTO010000018">
    <property type="protein sequence ID" value="MBC9979367.1"/>
    <property type="molecule type" value="Genomic_DNA"/>
</dbReference>
<keyword evidence="2" id="KW-0732">Signal</keyword>
<name>A0ABR7U7J1_9BRAD</name>
<feature type="region of interest" description="Disordered" evidence="1">
    <location>
        <begin position="23"/>
        <end position="67"/>
    </location>
</feature>